<dbReference type="InterPro" id="IPR036291">
    <property type="entry name" value="NAD(P)-bd_dom_sf"/>
</dbReference>
<feature type="domain" description="Enoyl reductase (ER)" evidence="2">
    <location>
        <begin position="22"/>
        <end position="286"/>
    </location>
</feature>
<evidence type="ECO:0000313" key="4">
    <source>
        <dbReference type="Proteomes" id="UP000193648"/>
    </source>
</evidence>
<evidence type="ECO:0000259" key="2">
    <source>
        <dbReference type="SMART" id="SM00829"/>
    </source>
</evidence>
<dbReference type="AlphaFoldDB" id="A0A1Y2G6P9"/>
<dbReference type="PANTHER" id="PTHR43205:SF7">
    <property type="entry name" value="PROSTAGLANDIN REDUCTASE 1"/>
    <property type="match status" value="1"/>
</dbReference>
<dbReference type="Proteomes" id="UP000193648">
    <property type="component" value="Unassembled WGS sequence"/>
</dbReference>
<dbReference type="GeneID" id="33570131"/>
<proteinExistence type="predicted"/>
<protein>
    <recommendedName>
        <fullName evidence="2">Enoyl reductase (ER) domain-containing protein</fullName>
    </recommendedName>
</protein>
<dbReference type="Pfam" id="PF00107">
    <property type="entry name" value="ADH_zinc_N"/>
    <property type="match status" value="1"/>
</dbReference>
<dbReference type="SMART" id="SM00829">
    <property type="entry name" value="PKS_ER"/>
    <property type="match status" value="1"/>
</dbReference>
<organism evidence="3 4">
    <name type="scientific">Lobosporangium transversale</name>
    <dbReference type="NCBI Taxonomy" id="64571"/>
    <lineage>
        <taxon>Eukaryota</taxon>
        <taxon>Fungi</taxon>
        <taxon>Fungi incertae sedis</taxon>
        <taxon>Mucoromycota</taxon>
        <taxon>Mortierellomycotina</taxon>
        <taxon>Mortierellomycetes</taxon>
        <taxon>Mortierellales</taxon>
        <taxon>Mortierellaceae</taxon>
        <taxon>Lobosporangium</taxon>
    </lineage>
</organism>
<dbReference type="EMBL" id="MCFF01000085">
    <property type="protein sequence ID" value="ORY95130.1"/>
    <property type="molecule type" value="Genomic_DNA"/>
</dbReference>
<dbReference type="Gene3D" id="3.90.180.10">
    <property type="entry name" value="Medium-chain alcohol dehydrogenases, catalytic domain"/>
    <property type="match status" value="1"/>
</dbReference>
<accession>A0A1Y2G6P9</accession>
<keyword evidence="1" id="KW-0560">Oxidoreductase</keyword>
<reference evidence="3 4" key="1">
    <citation type="submission" date="2016-07" db="EMBL/GenBank/DDBJ databases">
        <title>Pervasive Adenine N6-methylation of Active Genes in Fungi.</title>
        <authorList>
            <consortium name="DOE Joint Genome Institute"/>
            <person name="Mondo S.J."/>
            <person name="Dannebaum R.O."/>
            <person name="Kuo R.C."/>
            <person name="Labutti K."/>
            <person name="Haridas S."/>
            <person name="Kuo A."/>
            <person name="Salamov A."/>
            <person name="Ahrendt S.R."/>
            <person name="Lipzen A."/>
            <person name="Sullivan W."/>
            <person name="Andreopoulos W.B."/>
            <person name="Clum A."/>
            <person name="Lindquist E."/>
            <person name="Daum C."/>
            <person name="Ramamoorthy G.K."/>
            <person name="Gryganskyi A."/>
            <person name="Culley D."/>
            <person name="Magnuson J.K."/>
            <person name="James T.Y."/>
            <person name="O'Malley M.A."/>
            <person name="Stajich J.E."/>
            <person name="Spatafora J.W."/>
            <person name="Visel A."/>
            <person name="Grigoriev I.V."/>
        </authorList>
    </citation>
    <scope>NUCLEOTIDE SEQUENCE [LARGE SCALE GENOMIC DNA]</scope>
    <source>
        <strain evidence="3 4">NRRL 3116</strain>
    </source>
</reference>
<dbReference type="STRING" id="64571.A0A1Y2G6P9"/>
<dbReference type="Pfam" id="PF16884">
    <property type="entry name" value="ADH_N_2"/>
    <property type="match status" value="1"/>
</dbReference>
<dbReference type="CDD" id="cd05288">
    <property type="entry name" value="PGDH"/>
    <property type="match status" value="1"/>
</dbReference>
<dbReference type="InterPro" id="IPR045010">
    <property type="entry name" value="MDR_fam"/>
</dbReference>
<dbReference type="InterPro" id="IPR011032">
    <property type="entry name" value="GroES-like_sf"/>
</dbReference>
<name>A0A1Y2G6P9_9FUNG</name>
<dbReference type="GO" id="GO:0016628">
    <property type="term" value="F:oxidoreductase activity, acting on the CH-CH group of donors, NAD or NADP as acceptor"/>
    <property type="evidence" value="ECO:0007669"/>
    <property type="project" value="InterPro"/>
</dbReference>
<dbReference type="InterPro" id="IPR013149">
    <property type="entry name" value="ADH-like_C"/>
</dbReference>
<dbReference type="RefSeq" id="XP_021875337.1">
    <property type="nucleotide sequence ID" value="XM_022028288.1"/>
</dbReference>
<dbReference type="SUPFAM" id="SSF51735">
    <property type="entry name" value="NAD(P)-binding Rossmann-fold domains"/>
    <property type="match status" value="1"/>
</dbReference>
<dbReference type="InterPro" id="IPR041694">
    <property type="entry name" value="ADH_N_2"/>
</dbReference>
<dbReference type="PANTHER" id="PTHR43205">
    <property type="entry name" value="PROSTAGLANDIN REDUCTASE"/>
    <property type="match status" value="1"/>
</dbReference>
<dbReference type="InterPro" id="IPR020843">
    <property type="entry name" value="ER"/>
</dbReference>
<evidence type="ECO:0000313" key="3">
    <source>
        <dbReference type="EMBL" id="ORY95130.1"/>
    </source>
</evidence>
<keyword evidence="4" id="KW-1185">Reference proteome</keyword>
<dbReference type="InParanoid" id="A0A1Y2G6P9"/>
<evidence type="ECO:0000256" key="1">
    <source>
        <dbReference type="ARBA" id="ARBA00023002"/>
    </source>
</evidence>
<sequence length="291" mass="32243">MVKANNRAIVFLKPPTEFPLPGKHLGIESQEVDDKLKENEVLTRNLALSLDPYLRGRMSGQKADYLTWFKPGQTIDSYVVGEGFTAYGSLLELGQPKAGETIFISAASGAVGQLVGQIARRFGLRVIGSAGSDDKVQYLLNELKFDAAFNYKKVNKSILETLRELAGPKGFDIYYDNVGGETLEAAIEVINKHGRIIACGHISDYNSTQPYAVKNLYKIIVKSLKVLGFMVYDFSTEVRVRFEKEVTQWLLNGEIIYKEHVTVGLENTPEAFLGLLQGKNFGKAVVKIADL</sequence>
<dbReference type="OrthoDB" id="809632at2759"/>
<comment type="caution">
    <text evidence="3">The sequence shown here is derived from an EMBL/GenBank/DDBJ whole genome shotgun (WGS) entry which is preliminary data.</text>
</comment>
<gene>
    <name evidence="3" type="ORF">BCR41DRAFT_390842</name>
</gene>
<dbReference type="Gene3D" id="3.40.50.720">
    <property type="entry name" value="NAD(P)-binding Rossmann-like Domain"/>
    <property type="match status" value="1"/>
</dbReference>
<dbReference type="FunFam" id="3.40.50.720:FF:000121">
    <property type="entry name" value="Prostaglandin reductase 2"/>
    <property type="match status" value="1"/>
</dbReference>
<dbReference type="SUPFAM" id="SSF50129">
    <property type="entry name" value="GroES-like"/>
    <property type="match status" value="2"/>
</dbReference>